<feature type="transmembrane region" description="Helical" evidence="4">
    <location>
        <begin position="15"/>
        <end position="37"/>
    </location>
</feature>
<feature type="transmembrane region" description="Helical" evidence="4">
    <location>
        <begin position="49"/>
        <end position="67"/>
    </location>
</feature>
<evidence type="ECO:0000256" key="2">
    <source>
        <dbReference type="ARBA" id="ARBA00022679"/>
    </source>
</evidence>
<dbReference type="PANTHER" id="PTHR13610">
    <property type="entry name" value="METHYLTRANSFERASE DOMAIN-CONTAINING PROTEIN"/>
    <property type="match status" value="1"/>
</dbReference>
<keyword evidence="2 5" id="KW-0808">Transferase</keyword>
<dbReference type="Gene3D" id="3.40.50.150">
    <property type="entry name" value="Vaccinia Virus protein VP39"/>
    <property type="match status" value="1"/>
</dbReference>
<dbReference type="EMBL" id="JACBYV010000001">
    <property type="protein sequence ID" value="NYH75142.1"/>
    <property type="molecule type" value="Genomic_DNA"/>
</dbReference>
<evidence type="ECO:0000256" key="3">
    <source>
        <dbReference type="ARBA" id="ARBA00022691"/>
    </source>
</evidence>
<dbReference type="InterPro" id="IPR026170">
    <property type="entry name" value="FAM173A/B"/>
</dbReference>
<dbReference type="PANTHER" id="PTHR13610:SF11">
    <property type="entry name" value="METHYLTRANSFERASE DOMAIN-CONTAINING PROTEIN"/>
    <property type="match status" value="1"/>
</dbReference>
<dbReference type="Proteomes" id="UP000578688">
    <property type="component" value="Unassembled WGS sequence"/>
</dbReference>
<evidence type="ECO:0000256" key="4">
    <source>
        <dbReference type="SAM" id="Phobius"/>
    </source>
</evidence>
<dbReference type="AlphaFoldDB" id="A0A7Z0BPW7"/>
<proteinExistence type="predicted"/>
<evidence type="ECO:0000256" key="1">
    <source>
        <dbReference type="ARBA" id="ARBA00022603"/>
    </source>
</evidence>
<dbReference type="GO" id="GO:0032259">
    <property type="term" value="P:methylation"/>
    <property type="evidence" value="ECO:0007669"/>
    <property type="project" value="UniProtKB-KW"/>
</dbReference>
<name>A0A7Z0BPW7_9GAMM</name>
<keyword evidence="3" id="KW-0949">S-adenosyl-L-methionine</keyword>
<evidence type="ECO:0000313" key="5">
    <source>
        <dbReference type="EMBL" id="NYH75142.1"/>
    </source>
</evidence>
<keyword evidence="6" id="KW-1185">Reference proteome</keyword>
<dbReference type="SUPFAM" id="SSF53335">
    <property type="entry name" value="S-adenosyl-L-methionine-dependent methyltransferases"/>
    <property type="match status" value="1"/>
</dbReference>
<evidence type="ECO:0000313" key="6">
    <source>
        <dbReference type="Proteomes" id="UP000578688"/>
    </source>
</evidence>
<keyword evidence="4" id="KW-0812">Transmembrane</keyword>
<dbReference type="InterPro" id="IPR029063">
    <property type="entry name" value="SAM-dependent_MTases_sf"/>
</dbReference>
<comment type="caution">
    <text evidence="5">The sequence shown here is derived from an EMBL/GenBank/DDBJ whole genome shotgun (WGS) entry which is preliminary data.</text>
</comment>
<protein>
    <submittedName>
        <fullName evidence="5">SAM-dependent methyltransferase</fullName>
    </submittedName>
</protein>
<sequence>MAVFYRALHRLGERYPALLALLIQLVVTLCMGLAIVAVAQLSSWRPSPLAAGLLHGLLSASLARWFGLSRWWWWLNLLFAPALLLASGAPLPSWLFLLGFLLLLLFNWNSFSERVPLYLTGAGSRRELARLLEERGERFAFVDLGCGPAGTLLWLARRFPQARFTGVETAPLSYAIAWLRSIGQRNCQIRYQNLWRSDLAAIDVAYCFLSPAPMPALWDKARLELPAGAWLISNTFDIPGVAPQRVVQLKDWRDSRLLLWEIDGAQGAAIS</sequence>
<keyword evidence="1 5" id="KW-0489">Methyltransferase</keyword>
<accession>A0A7Z0BPW7</accession>
<organism evidence="5 6">
    <name type="scientific">Phytopseudomonas flavescens</name>
    <dbReference type="NCBI Taxonomy" id="29435"/>
    <lineage>
        <taxon>Bacteria</taxon>
        <taxon>Pseudomonadati</taxon>
        <taxon>Pseudomonadota</taxon>
        <taxon>Gammaproteobacteria</taxon>
        <taxon>Pseudomonadales</taxon>
        <taxon>Pseudomonadaceae</taxon>
        <taxon>Phytopseudomonas</taxon>
    </lineage>
</organism>
<keyword evidence="4" id="KW-0472">Membrane</keyword>
<dbReference type="RefSeq" id="WP_042554456.1">
    <property type="nucleotide sequence ID" value="NZ_JACBYV010000001.1"/>
</dbReference>
<feature type="transmembrane region" description="Helical" evidence="4">
    <location>
        <begin position="73"/>
        <end position="106"/>
    </location>
</feature>
<reference evidence="5 6" key="1">
    <citation type="submission" date="2020-07" db="EMBL/GenBank/DDBJ databases">
        <title>Genomic analyses of the natural microbiome of Caenorhabditis elegans.</title>
        <authorList>
            <person name="Samuel B."/>
        </authorList>
    </citation>
    <scope>NUCLEOTIDE SEQUENCE [LARGE SCALE GENOMIC DNA]</scope>
    <source>
        <strain evidence="5 6">BIGb0408</strain>
    </source>
</reference>
<dbReference type="GO" id="GO:0016279">
    <property type="term" value="F:protein-lysine N-methyltransferase activity"/>
    <property type="evidence" value="ECO:0007669"/>
    <property type="project" value="InterPro"/>
</dbReference>
<keyword evidence="4" id="KW-1133">Transmembrane helix</keyword>
<gene>
    <name evidence="5" type="ORF">FHR27_003752</name>
</gene>